<dbReference type="Pfam" id="PF22780">
    <property type="entry name" value="HI0933_like_1st"/>
    <property type="match status" value="1"/>
</dbReference>
<gene>
    <name evidence="6" type="ORF">ACFO5Q_00555</name>
</gene>
<keyword evidence="2" id="KW-0285">Flavoprotein</keyword>
<comment type="cofactor">
    <cofactor evidence="1">
        <name>FAD</name>
        <dbReference type="ChEBI" id="CHEBI:57692"/>
    </cofactor>
</comment>
<evidence type="ECO:0000313" key="7">
    <source>
        <dbReference type="Proteomes" id="UP001595776"/>
    </source>
</evidence>
<sequence>MTPSEEQVDVAIIGAGPAGLMAAEDLIAAGITPVIYDAMPTPARKFLMAGKSGLNLSHSEPIQAFLKRYGAGEDRLGDAIRGFNSWAIRDWAKGLDTETFVGSSGRIFPTAFKASPLLRAWLTRLKDGHAVLKTLHRWIGWAEDGRLRMQTPEGEVLVRANTVILALGGVSWPRLGSDGSWVPYLKDRGVHVTPFRPANCGFNVNWSDHFRDRFEGEPVKNTILSFECQTTKGDFVVSRHGVEGSAVYALSTAIRDTIEEVGPVALTVDLTPDRTVEQLKSALLKPRGKKSMATHIKKATGLTGVKAGLLRECLSADEFADPEKLAASIKALPLVLQSTRPIEEAISVAGGVAFEELDDHLMLRALPGVFCAGEMVDWEAPTGGYLLTACFAQGKQAAAGVMNWLNTHST</sequence>
<evidence type="ECO:0000313" key="6">
    <source>
        <dbReference type="EMBL" id="MFC4346332.1"/>
    </source>
</evidence>
<feature type="domain" description="RsdA/BaiN/AoA(So)-like Rossmann fold-like" evidence="4">
    <location>
        <begin position="9"/>
        <end position="398"/>
    </location>
</feature>
<dbReference type="SUPFAM" id="SSF51905">
    <property type="entry name" value="FAD/NAD(P)-binding domain"/>
    <property type="match status" value="1"/>
</dbReference>
<dbReference type="Pfam" id="PF03486">
    <property type="entry name" value="HI0933_like"/>
    <property type="match status" value="1"/>
</dbReference>
<feature type="domain" description="RsdA/BaiN/AoA(So)-like insert" evidence="5">
    <location>
        <begin position="196"/>
        <end position="347"/>
    </location>
</feature>
<dbReference type="InterPro" id="IPR036188">
    <property type="entry name" value="FAD/NAD-bd_sf"/>
</dbReference>
<dbReference type="InterPro" id="IPR022460">
    <property type="entry name" value="Flavoprotein_PP4765"/>
</dbReference>
<evidence type="ECO:0000256" key="3">
    <source>
        <dbReference type="ARBA" id="ARBA00022827"/>
    </source>
</evidence>
<keyword evidence="7" id="KW-1185">Reference proteome</keyword>
<dbReference type="InterPro" id="IPR004792">
    <property type="entry name" value="BaiN-like"/>
</dbReference>
<dbReference type="RefSeq" id="WP_068150649.1">
    <property type="nucleotide sequence ID" value="NZ_JBHSCR010000001.1"/>
</dbReference>
<name>A0ABV8U5Y8_9PROT</name>
<proteinExistence type="predicted"/>
<dbReference type="NCBIfam" id="TIGR03862">
    <property type="entry name" value="flavo_PP4765"/>
    <property type="match status" value="1"/>
</dbReference>
<comment type="caution">
    <text evidence="6">The sequence shown here is derived from an EMBL/GenBank/DDBJ whole genome shotgun (WGS) entry which is preliminary data.</text>
</comment>
<dbReference type="PRINTS" id="PR00420">
    <property type="entry name" value="RNGMNOXGNASE"/>
</dbReference>
<dbReference type="InterPro" id="IPR023166">
    <property type="entry name" value="BaiN-like_dom_sf"/>
</dbReference>
<reference evidence="7" key="1">
    <citation type="journal article" date="2019" name="Int. J. Syst. Evol. Microbiol.">
        <title>The Global Catalogue of Microorganisms (GCM) 10K type strain sequencing project: providing services to taxonomists for standard genome sequencing and annotation.</title>
        <authorList>
            <consortium name="The Broad Institute Genomics Platform"/>
            <consortium name="The Broad Institute Genome Sequencing Center for Infectious Disease"/>
            <person name="Wu L."/>
            <person name="Ma J."/>
        </authorList>
    </citation>
    <scope>NUCLEOTIDE SEQUENCE [LARGE SCALE GENOMIC DNA]</scope>
    <source>
        <strain evidence="7">CGMCC 1.15304</strain>
    </source>
</reference>
<dbReference type="Proteomes" id="UP001595776">
    <property type="component" value="Unassembled WGS sequence"/>
</dbReference>
<keyword evidence="3" id="KW-0274">FAD</keyword>
<dbReference type="InterPro" id="IPR055178">
    <property type="entry name" value="RsdA/BaiN/AoA(So)-like_dom"/>
</dbReference>
<dbReference type="Gene3D" id="2.40.30.10">
    <property type="entry name" value="Translation factors"/>
    <property type="match status" value="1"/>
</dbReference>
<dbReference type="Gene3D" id="3.50.50.60">
    <property type="entry name" value="FAD/NAD(P)-binding domain"/>
    <property type="match status" value="1"/>
</dbReference>
<dbReference type="SUPFAM" id="SSF160996">
    <property type="entry name" value="HI0933 insert domain-like"/>
    <property type="match status" value="1"/>
</dbReference>
<dbReference type="PANTHER" id="PTHR42887">
    <property type="entry name" value="OS12G0638800 PROTEIN"/>
    <property type="match status" value="1"/>
</dbReference>
<dbReference type="EMBL" id="JBHSCR010000001">
    <property type="protein sequence ID" value="MFC4346332.1"/>
    <property type="molecule type" value="Genomic_DNA"/>
</dbReference>
<evidence type="ECO:0000259" key="5">
    <source>
        <dbReference type="Pfam" id="PF22780"/>
    </source>
</evidence>
<dbReference type="InterPro" id="IPR057661">
    <property type="entry name" value="RsdA/BaiN/AoA(So)_Rossmann"/>
</dbReference>
<dbReference type="PANTHER" id="PTHR42887:SF1">
    <property type="entry name" value="BLR3961 PROTEIN"/>
    <property type="match status" value="1"/>
</dbReference>
<evidence type="ECO:0000256" key="2">
    <source>
        <dbReference type="ARBA" id="ARBA00022630"/>
    </source>
</evidence>
<evidence type="ECO:0000259" key="4">
    <source>
        <dbReference type="Pfam" id="PF03486"/>
    </source>
</evidence>
<organism evidence="6 7">
    <name type="scientific">Kordiimonas lipolytica</name>
    <dbReference type="NCBI Taxonomy" id="1662421"/>
    <lineage>
        <taxon>Bacteria</taxon>
        <taxon>Pseudomonadati</taxon>
        <taxon>Pseudomonadota</taxon>
        <taxon>Alphaproteobacteria</taxon>
        <taxon>Kordiimonadales</taxon>
        <taxon>Kordiimonadaceae</taxon>
        <taxon>Kordiimonas</taxon>
    </lineage>
</organism>
<evidence type="ECO:0000256" key="1">
    <source>
        <dbReference type="ARBA" id="ARBA00001974"/>
    </source>
</evidence>
<protein>
    <submittedName>
        <fullName evidence="6">TIGR03862 family flavoprotein</fullName>
    </submittedName>
</protein>
<accession>A0ABV8U5Y8</accession>
<dbReference type="Gene3D" id="1.10.8.260">
    <property type="entry name" value="HI0933 insert domain-like"/>
    <property type="match status" value="1"/>
</dbReference>
<dbReference type="NCBIfam" id="TIGR00275">
    <property type="entry name" value="aminoacetone oxidase family FAD-binding enzyme"/>
    <property type="match status" value="1"/>
</dbReference>